<reference evidence="5 6" key="1">
    <citation type="journal article" date="2020" name="Arch. Microbiol.">
        <title>The genome sequence of the giant phototrophic gammaproteobacterium Thiospirillum jenense gives insight into its physiological properties and phylogenetic relationships.</title>
        <authorList>
            <person name="Imhoff J.F."/>
            <person name="Meyer T.E."/>
            <person name="Kyndt J.A."/>
        </authorList>
    </citation>
    <scope>NUCLEOTIDE SEQUENCE [LARGE SCALE GENOMIC DNA]</scope>
    <source>
        <strain evidence="5 6">DSM 216</strain>
    </source>
</reference>
<dbReference type="Pfam" id="PF13519">
    <property type="entry name" value="VWA_2"/>
    <property type="match status" value="1"/>
</dbReference>
<keyword evidence="6" id="KW-1185">Reference proteome</keyword>
<dbReference type="InterPro" id="IPR002035">
    <property type="entry name" value="VWF_A"/>
</dbReference>
<gene>
    <name evidence="5" type="ORF">HUK38_12110</name>
</gene>
<dbReference type="Gene3D" id="3.40.50.410">
    <property type="entry name" value="von Willebrand factor, type A domain"/>
    <property type="match status" value="1"/>
</dbReference>
<evidence type="ECO:0000256" key="2">
    <source>
        <dbReference type="SAM" id="MobiDB-lite"/>
    </source>
</evidence>
<dbReference type="Gene3D" id="1.25.40.10">
    <property type="entry name" value="Tetratricopeptide repeat domain"/>
    <property type="match status" value="1"/>
</dbReference>
<name>A0A839HE93_9GAMM</name>
<dbReference type="RefSeq" id="WP_182584589.1">
    <property type="nucleotide sequence ID" value="NZ_JABVCQ010000031.1"/>
</dbReference>
<dbReference type="SUPFAM" id="SSF53300">
    <property type="entry name" value="vWA-like"/>
    <property type="match status" value="1"/>
</dbReference>
<keyword evidence="1" id="KW-0802">TPR repeat</keyword>
<keyword evidence="3" id="KW-0472">Membrane</keyword>
<dbReference type="Pfam" id="PF13414">
    <property type="entry name" value="TPR_11"/>
    <property type="match status" value="1"/>
</dbReference>
<evidence type="ECO:0000256" key="3">
    <source>
        <dbReference type="SAM" id="Phobius"/>
    </source>
</evidence>
<evidence type="ECO:0000313" key="6">
    <source>
        <dbReference type="Proteomes" id="UP000548632"/>
    </source>
</evidence>
<feature type="compositionally biased region" description="Polar residues" evidence="2">
    <location>
        <begin position="505"/>
        <end position="560"/>
    </location>
</feature>
<sequence length="644" mass="70799">MWQNFHFLNPWWLIAILPLGGWLWWHIHRAIIPNATAWQQVIEPQFLQLLLPNAINQRRLSSAIWLLVIGWFIAVLSLANPTWERRPLPVIHTQGAARIIVLDLSQSMLTTDLTPTRLDRARYKVRDLLARSGDGQIGLVVFAGAAFTVVPLSDDVETVRTLLDGLSPDIMPVAGSRPDLGLMQAADLLKQSGVQRGDIVLVTDDAGDQRAHTVAATLHTGGVRTSVLGVGTGNGGTVPDVQTPNNQAVFATLDSPALQALADSGGGVYATLATTDQDINALLSLTRQPIPQPLPEQTARYTETWYGLGAWLALGLLPLGALVFRRGWLFSIMMTPILIMTLTMMPTSAQALTWNDLWQRRDQQVDTALKNGDLNRAQALANTPSQRGAVYYRQGQYHAAAQAFAAGKTAIDQYNRGNALAQAGELNAAIAAYDAALAQNPQFDDARYNRDLVQRQLDQQQNQETSDQQDQSNQPNKSNQNNQSDQSNNQRNQSDQSNDADQTDPPDSNTDQSNQSNPATAPEQKSPNDSHSNQPHQTQSAAPQSANSDQITPNDTTQTEAAAADYRQQAAASENNKAENKNDDGTAGEQLTPLSTAQREMQQATEQWLRRIPDDPAALLRRKFLYQYQQRAAPQLPIETEKTW</sequence>
<feature type="transmembrane region" description="Helical" evidence="3">
    <location>
        <begin position="7"/>
        <end position="25"/>
    </location>
</feature>
<dbReference type="EMBL" id="JABVCQ010000031">
    <property type="protein sequence ID" value="MBB1126961.1"/>
    <property type="molecule type" value="Genomic_DNA"/>
</dbReference>
<organism evidence="5 6">
    <name type="scientific">Thiospirillum jenense</name>
    <dbReference type="NCBI Taxonomy" id="1653858"/>
    <lineage>
        <taxon>Bacteria</taxon>
        <taxon>Pseudomonadati</taxon>
        <taxon>Pseudomonadota</taxon>
        <taxon>Gammaproteobacteria</taxon>
        <taxon>Chromatiales</taxon>
        <taxon>Chromatiaceae</taxon>
        <taxon>Thiospirillum</taxon>
    </lineage>
</organism>
<protein>
    <submittedName>
        <fullName evidence="5">VWA domain-containing protein</fullName>
    </submittedName>
</protein>
<dbReference type="PANTHER" id="PTHR22550:SF14">
    <property type="entry name" value="VWFA DOMAIN-CONTAINING PROTEIN"/>
    <property type="match status" value="1"/>
</dbReference>
<dbReference type="PROSITE" id="PS50234">
    <property type="entry name" value="VWFA"/>
    <property type="match status" value="1"/>
</dbReference>
<comment type="caution">
    <text evidence="5">The sequence shown here is derived from an EMBL/GenBank/DDBJ whole genome shotgun (WGS) entry which is preliminary data.</text>
</comment>
<keyword evidence="3" id="KW-0812">Transmembrane</keyword>
<evidence type="ECO:0000256" key="1">
    <source>
        <dbReference type="PROSITE-ProRule" id="PRU00339"/>
    </source>
</evidence>
<dbReference type="SMART" id="SM00327">
    <property type="entry name" value="VWA"/>
    <property type="match status" value="1"/>
</dbReference>
<dbReference type="AlphaFoldDB" id="A0A839HE93"/>
<dbReference type="InterPro" id="IPR036465">
    <property type="entry name" value="vWFA_dom_sf"/>
</dbReference>
<feature type="compositionally biased region" description="Polar residues" evidence="2">
    <location>
        <begin position="592"/>
        <end position="606"/>
    </location>
</feature>
<evidence type="ECO:0000259" key="4">
    <source>
        <dbReference type="PROSITE" id="PS50234"/>
    </source>
</evidence>
<keyword evidence="3" id="KW-1133">Transmembrane helix</keyword>
<proteinExistence type="predicted"/>
<dbReference type="SMART" id="SM00028">
    <property type="entry name" value="TPR"/>
    <property type="match status" value="1"/>
</dbReference>
<dbReference type="PROSITE" id="PS50005">
    <property type="entry name" value="TPR"/>
    <property type="match status" value="1"/>
</dbReference>
<dbReference type="Proteomes" id="UP000548632">
    <property type="component" value="Unassembled WGS sequence"/>
</dbReference>
<feature type="region of interest" description="Disordered" evidence="2">
    <location>
        <begin position="457"/>
        <end position="606"/>
    </location>
</feature>
<dbReference type="InterPro" id="IPR019734">
    <property type="entry name" value="TPR_rpt"/>
</dbReference>
<feature type="repeat" description="TPR" evidence="1">
    <location>
        <begin position="410"/>
        <end position="443"/>
    </location>
</feature>
<feature type="compositionally biased region" description="Low complexity" evidence="2">
    <location>
        <begin position="561"/>
        <end position="575"/>
    </location>
</feature>
<dbReference type="SUPFAM" id="SSF48452">
    <property type="entry name" value="TPR-like"/>
    <property type="match status" value="1"/>
</dbReference>
<evidence type="ECO:0000313" key="5">
    <source>
        <dbReference type="EMBL" id="MBB1126961.1"/>
    </source>
</evidence>
<feature type="compositionally biased region" description="Low complexity" evidence="2">
    <location>
        <begin position="457"/>
        <end position="500"/>
    </location>
</feature>
<feature type="transmembrane region" description="Helical" evidence="3">
    <location>
        <begin position="60"/>
        <end position="79"/>
    </location>
</feature>
<dbReference type="PANTHER" id="PTHR22550">
    <property type="entry name" value="SPORE GERMINATION PROTEIN"/>
    <property type="match status" value="1"/>
</dbReference>
<dbReference type="InterPro" id="IPR050768">
    <property type="entry name" value="UPF0353/GerABKA_families"/>
</dbReference>
<feature type="transmembrane region" description="Helical" evidence="3">
    <location>
        <begin position="305"/>
        <end position="324"/>
    </location>
</feature>
<feature type="domain" description="VWFA" evidence="4">
    <location>
        <begin position="97"/>
        <end position="290"/>
    </location>
</feature>
<accession>A0A839HE93</accession>
<dbReference type="InterPro" id="IPR011990">
    <property type="entry name" value="TPR-like_helical_dom_sf"/>
</dbReference>